<dbReference type="PANTHER" id="PTHR46539:SF1">
    <property type="entry name" value="E3 UBIQUITIN-PROTEIN LIGASE ATL42"/>
    <property type="match status" value="1"/>
</dbReference>
<evidence type="ECO:0000313" key="12">
    <source>
        <dbReference type="Proteomes" id="UP001162060"/>
    </source>
</evidence>
<dbReference type="InterPro" id="IPR001841">
    <property type="entry name" value="Znf_RING"/>
</dbReference>
<dbReference type="Pfam" id="PF13639">
    <property type="entry name" value="zf-RING_2"/>
    <property type="match status" value="1"/>
</dbReference>
<dbReference type="PANTHER" id="PTHR46539">
    <property type="entry name" value="E3 UBIQUITIN-PROTEIN LIGASE ATL42"/>
    <property type="match status" value="1"/>
</dbReference>
<dbReference type="GO" id="GO:0008270">
    <property type="term" value="F:zinc ion binding"/>
    <property type="evidence" value="ECO:0007669"/>
    <property type="project" value="UniProtKB-KW"/>
</dbReference>
<dbReference type="GO" id="GO:0016020">
    <property type="term" value="C:membrane"/>
    <property type="evidence" value="ECO:0007669"/>
    <property type="project" value="UniProtKB-SubCell"/>
</dbReference>
<dbReference type="CDD" id="cd16454">
    <property type="entry name" value="RING-H2_PA-TM-RING"/>
    <property type="match status" value="1"/>
</dbReference>
<feature type="region of interest" description="Disordered" evidence="9">
    <location>
        <begin position="1"/>
        <end position="37"/>
    </location>
</feature>
<evidence type="ECO:0000259" key="10">
    <source>
        <dbReference type="PROSITE" id="PS50089"/>
    </source>
</evidence>
<evidence type="ECO:0000256" key="1">
    <source>
        <dbReference type="ARBA" id="ARBA00004370"/>
    </source>
</evidence>
<dbReference type="SUPFAM" id="SSF57850">
    <property type="entry name" value="RING/U-box"/>
    <property type="match status" value="1"/>
</dbReference>
<dbReference type="PROSITE" id="PS50089">
    <property type="entry name" value="ZF_RING_2"/>
    <property type="match status" value="1"/>
</dbReference>
<feature type="domain" description="RING-type" evidence="10">
    <location>
        <begin position="442"/>
        <end position="483"/>
    </location>
</feature>
<dbReference type="AlphaFoldDB" id="A0AAV1T176"/>
<protein>
    <recommendedName>
        <fullName evidence="10">RING-type domain-containing protein</fullName>
    </recommendedName>
</protein>
<comment type="subcellular location">
    <subcellularLocation>
        <location evidence="1">Membrane</location>
    </subcellularLocation>
</comment>
<keyword evidence="6" id="KW-1133">Transmembrane helix</keyword>
<keyword evidence="5" id="KW-0862">Zinc</keyword>
<sequence length="572" mass="63007">MNSMDAEGTRAASSTWKERRTRYRRGKSGSPASSRFGSSLDVHFDSSGVGNAAAAAGSSYNGKRWQRRASTALEMEKSTTLSSGWSTSLDGGEGSCFSELFPVPASHRMFRAEAMPVKNKTSSSLSSAMTAAEFVFPTREDNHAVSSDSLWSVGGTNKRGTVRKDRRNGKSSMCVSSIGRSKTRVATTRSTSILCDVNDDNEGRASDGGTNPFAFGMQQITSSRGSGRVCASLALTRNERTDECAAADSCHFDVDENLLRVRPSASPSILPSVASVGSTTPSCHLQSVSTVDPLAVRARAVLQDCIRTRKMEQNNARKRSIEGCFGGSQLESKWYGWHDDSLLKPVECGVASPRSSCSSDDELRQFSLMDQPWCSEKSARDCDSKLAEEEIYRQILVGDYDLSSSPEFRSFSPLFEEKGLPIEVRYQLPLALCTVNETSKECAICQLYYGIGDHIVTLPCQHFFHACCVDKWLWDHTSCPLCRTDVTLDQMMEAPSITHNFTECSPMDRERIRRQMRSSSRHAGFRSVVPVKVDDFELAVSHMAIDENSEVEDELRGLICPTPRFATNVQDK</sequence>
<keyword evidence="3" id="KW-0479">Metal-binding</keyword>
<evidence type="ECO:0000256" key="2">
    <source>
        <dbReference type="ARBA" id="ARBA00022692"/>
    </source>
</evidence>
<dbReference type="Gene3D" id="3.30.40.10">
    <property type="entry name" value="Zinc/RING finger domain, C3HC4 (zinc finger)"/>
    <property type="match status" value="1"/>
</dbReference>
<gene>
    <name evidence="11" type="ORF">PM001_LOCUS935</name>
</gene>
<keyword evidence="2" id="KW-0812">Transmembrane</keyword>
<dbReference type="InterPro" id="IPR013083">
    <property type="entry name" value="Znf_RING/FYVE/PHD"/>
</dbReference>
<organism evidence="11 12">
    <name type="scientific">Peronospora matthiolae</name>
    <dbReference type="NCBI Taxonomy" id="2874970"/>
    <lineage>
        <taxon>Eukaryota</taxon>
        <taxon>Sar</taxon>
        <taxon>Stramenopiles</taxon>
        <taxon>Oomycota</taxon>
        <taxon>Peronosporomycetes</taxon>
        <taxon>Peronosporales</taxon>
        <taxon>Peronosporaceae</taxon>
        <taxon>Peronospora</taxon>
    </lineage>
</organism>
<evidence type="ECO:0000256" key="7">
    <source>
        <dbReference type="ARBA" id="ARBA00023136"/>
    </source>
</evidence>
<accession>A0AAV1T176</accession>
<proteinExistence type="predicted"/>
<name>A0AAV1T176_9STRA</name>
<evidence type="ECO:0000313" key="11">
    <source>
        <dbReference type="EMBL" id="CAK7894987.1"/>
    </source>
</evidence>
<keyword evidence="7" id="KW-0472">Membrane</keyword>
<evidence type="ECO:0000256" key="9">
    <source>
        <dbReference type="SAM" id="MobiDB-lite"/>
    </source>
</evidence>
<keyword evidence="4 8" id="KW-0863">Zinc-finger</keyword>
<reference evidence="11" key="1">
    <citation type="submission" date="2024-01" db="EMBL/GenBank/DDBJ databases">
        <authorList>
            <person name="Webb A."/>
        </authorList>
    </citation>
    <scope>NUCLEOTIDE SEQUENCE</scope>
    <source>
        <strain evidence="11">Pm1</strain>
    </source>
</reference>
<dbReference type="EMBL" id="CAKLBY020000004">
    <property type="protein sequence ID" value="CAK7894987.1"/>
    <property type="molecule type" value="Genomic_DNA"/>
</dbReference>
<dbReference type="Proteomes" id="UP001162060">
    <property type="component" value="Unassembled WGS sequence"/>
</dbReference>
<evidence type="ECO:0000256" key="3">
    <source>
        <dbReference type="ARBA" id="ARBA00022723"/>
    </source>
</evidence>
<evidence type="ECO:0000256" key="5">
    <source>
        <dbReference type="ARBA" id="ARBA00022833"/>
    </source>
</evidence>
<comment type="caution">
    <text evidence="11">The sequence shown here is derived from an EMBL/GenBank/DDBJ whole genome shotgun (WGS) entry which is preliminary data.</text>
</comment>
<evidence type="ECO:0000256" key="8">
    <source>
        <dbReference type="PROSITE-ProRule" id="PRU00175"/>
    </source>
</evidence>
<evidence type="ECO:0000256" key="6">
    <source>
        <dbReference type="ARBA" id="ARBA00022989"/>
    </source>
</evidence>
<evidence type="ECO:0000256" key="4">
    <source>
        <dbReference type="ARBA" id="ARBA00022771"/>
    </source>
</evidence>
<feature type="compositionally biased region" description="Low complexity" evidence="9">
    <location>
        <begin position="28"/>
        <end position="37"/>
    </location>
</feature>
<dbReference type="SMART" id="SM00184">
    <property type="entry name" value="RING"/>
    <property type="match status" value="1"/>
</dbReference>